<gene>
    <name evidence="3" type="ORF">WJX73_002649</name>
</gene>
<reference evidence="3 4" key="1">
    <citation type="journal article" date="2024" name="Nat. Commun.">
        <title>Phylogenomics reveals the evolutionary origins of lichenization in chlorophyte algae.</title>
        <authorList>
            <person name="Puginier C."/>
            <person name="Libourel C."/>
            <person name="Otte J."/>
            <person name="Skaloud P."/>
            <person name="Haon M."/>
            <person name="Grisel S."/>
            <person name="Petersen M."/>
            <person name="Berrin J.G."/>
            <person name="Delaux P.M."/>
            <person name="Dal Grande F."/>
            <person name="Keller J."/>
        </authorList>
    </citation>
    <scope>NUCLEOTIDE SEQUENCE [LARGE SCALE GENOMIC DNA]</scope>
    <source>
        <strain evidence="3 4">SAG 2036</strain>
    </source>
</reference>
<evidence type="ECO:0000256" key="1">
    <source>
        <dbReference type="SAM" id="MobiDB-lite"/>
    </source>
</evidence>
<keyword evidence="4" id="KW-1185">Reference proteome</keyword>
<dbReference type="Gene3D" id="3.40.50.1820">
    <property type="entry name" value="alpha/beta hydrolase"/>
    <property type="match status" value="1"/>
</dbReference>
<dbReference type="EMBL" id="JALJOQ010000039">
    <property type="protein sequence ID" value="KAK9805999.1"/>
    <property type="molecule type" value="Genomic_DNA"/>
</dbReference>
<evidence type="ECO:0000259" key="2">
    <source>
        <dbReference type="Pfam" id="PF12146"/>
    </source>
</evidence>
<dbReference type="InterPro" id="IPR029058">
    <property type="entry name" value="AB_hydrolase_fold"/>
</dbReference>
<name>A0AAW1PC30_9CHLO</name>
<dbReference type="AlphaFoldDB" id="A0AAW1PC30"/>
<organism evidence="3 4">
    <name type="scientific">Symbiochloris irregularis</name>
    <dbReference type="NCBI Taxonomy" id="706552"/>
    <lineage>
        <taxon>Eukaryota</taxon>
        <taxon>Viridiplantae</taxon>
        <taxon>Chlorophyta</taxon>
        <taxon>core chlorophytes</taxon>
        <taxon>Trebouxiophyceae</taxon>
        <taxon>Trebouxiales</taxon>
        <taxon>Trebouxiaceae</taxon>
        <taxon>Symbiochloris</taxon>
    </lineage>
</organism>
<dbReference type="SUPFAM" id="SSF53474">
    <property type="entry name" value="alpha/beta-Hydrolases"/>
    <property type="match status" value="1"/>
</dbReference>
<comment type="caution">
    <text evidence="3">The sequence shown here is derived from an EMBL/GenBank/DDBJ whole genome shotgun (WGS) entry which is preliminary data.</text>
</comment>
<evidence type="ECO:0000313" key="3">
    <source>
        <dbReference type="EMBL" id="KAK9805999.1"/>
    </source>
</evidence>
<dbReference type="InterPro" id="IPR022742">
    <property type="entry name" value="Hydrolase_4"/>
</dbReference>
<dbReference type="PANTHER" id="PTHR11614">
    <property type="entry name" value="PHOSPHOLIPASE-RELATED"/>
    <property type="match status" value="1"/>
</dbReference>
<dbReference type="Pfam" id="PF12146">
    <property type="entry name" value="Hydrolase_4"/>
    <property type="match status" value="1"/>
</dbReference>
<feature type="compositionally biased region" description="Low complexity" evidence="1">
    <location>
        <begin position="289"/>
        <end position="302"/>
    </location>
</feature>
<dbReference type="InterPro" id="IPR051044">
    <property type="entry name" value="MAG_DAG_Lipase"/>
</dbReference>
<feature type="domain" description="Serine aminopeptidase S33" evidence="2">
    <location>
        <begin position="29"/>
        <end position="268"/>
    </location>
</feature>
<accession>A0AAW1PC30</accession>
<dbReference type="FunFam" id="3.40.50.1820:FF:000117">
    <property type="entry name" value="Monoglyceride lipase, putative"/>
    <property type="match status" value="1"/>
</dbReference>
<dbReference type="Proteomes" id="UP001465755">
    <property type="component" value="Unassembled WGS sequence"/>
</dbReference>
<proteinExistence type="predicted"/>
<protein>
    <recommendedName>
        <fullName evidence="2">Serine aminopeptidase S33 domain-containing protein</fullName>
    </recommendedName>
</protein>
<feature type="region of interest" description="Disordered" evidence="1">
    <location>
        <begin position="286"/>
        <end position="339"/>
    </location>
</feature>
<feature type="compositionally biased region" description="Low complexity" evidence="1">
    <location>
        <begin position="312"/>
        <end position="324"/>
    </location>
</feature>
<evidence type="ECO:0000313" key="4">
    <source>
        <dbReference type="Proteomes" id="UP001465755"/>
    </source>
</evidence>
<sequence>MEIERREGEFVNGRGHKLYTLSYTPSSSTPRALFMFHHGYGEHVGRYEPVFEWLAQAGVAVHTYDAHGHGRSEPSEEWDRHLIWDFQHMADDWQAYAAETRQQYAAELPCFIGGHSMGSLTSILVVLRDQSLWAGLICCSATVDVEWNWFLRLQASIGGILAAIIPRAKIVPAVKGEDMSTDPEALAKMEEDPLNSTGNVRARTANEFLKAFRVVFEREHELRLPIYAHHGSCDRLANISAVKRMLKNAQSTDITLNVIEGGFHEVMMGSERQDVTDHIISWMAEKAAEASPSRRSSDSEASTGAVSAETQLSASSSLDSSLCSEELEEPWRKDSAQPAQALPVLKAGALAGRDRPAQAVAEPPAAAVVA</sequence>